<comment type="caution">
    <text evidence="1">The sequence shown here is derived from an EMBL/GenBank/DDBJ whole genome shotgun (WGS) entry which is preliminary data.</text>
</comment>
<proteinExistence type="predicted"/>
<dbReference type="EMBL" id="JBBBZM010000527">
    <property type="protein sequence ID" value="KAL0630545.1"/>
    <property type="molecule type" value="Genomic_DNA"/>
</dbReference>
<keyword evidence="2" id="KW-1185">Reference proteome</keyword>
<protein>
    <submittedName>
        <fullName evidence="1">Uncharacterized protein</fullName>
    </submittedName>
</protein>
<accession>A0ABR3G3M8</accession>
<sequence>MSTLALTKTLRGEIQRWVNLPIPSDPTALRNHIDTALSLFSQVTSQHDPVVTHQAALIAKHHAALSQATYTLSSFQADYEAADELLTKNRGITLALAPA</sequence>
<name>A0ABR3G3M8_9PEZI</name>
<organism evidence="1 2">
    <name type="scientific">Discina gigas</name>
    <dbReference type="NCBI Taxonomy" id="1032678"/>
    <lineage>
        <taxon>Eukaryota</taxon>
        <taxon>Fungi</taxon>
        <taxon>Dikarya</taxon>
        <taxon>Ascomycota</taxon>
        <taxon>Pezizomycotina</taxon>
        <taxon>Pezizomycetes</taxon>
        <taxon>Pezizales</taxon>
        <taxon>Discinaceae</taxon>
        <taxon>Discina</taxon>
    </lineage>
</organism>
<evidence type="ECO:0000313" key="1">
    <source>
        <dbReference type="EMBL" id="KAL0630545.1"/>
    </source>
</evidence>
<reference evidence="1 2" key="1">
    <citation type="submission" date="2024-02" db="EMBL/GenBank/DDBJ databases">
        <title>Discinaceae phylogenomics.</title>
        <authorList>
            <person name="Dirks A.C."/>
            <person name="James T.Y."/>
        </authorList>
    </citation>
    <scope>NUCLEOTIDE SEQUENCE [LARGE SCALE GENOMIC DNA]</scope>
    <source>
        <strain evidence="1 2">ACD0624</strain>
    </source>
</reference>
<dbReference type="Proteomes" id="UP001447188">
    <property type="component" value="Unassembled WGS sequence"/>
</dbReference>
<evidence type="ECO:0000313" key="2">
    <source>
        <dbReference type="Proteomes" id="UP001447188"/>
    </source>
</evidence>
<gene>
    <name evidence="1" type="ORF">Q9L58_010608</name>
</gene>